<dbReference type="EMBL" id="CP013107">
    <property type="protein sequence ID" value="APG91229.1"/>
    <property type="molecule type" value="Genomic_DNA"/>
</dbReference>
<organism evidence="2 4">
    <name type="scientific">Sinorhizobium americanum</name>
    <dbReference type="NCBI Taxonomy" id="194963"/>
    <lineage>
        <taxon>Bacteria</taxon>
        <taxon>Pseudomonadati</taxon>
        <taxon>Pseudomonadota</taxon>
        <taxon>Alphaproteobacteria</taxon>
        <taxon>Hyphomicrobiales</taxon>
        <taxon>Rhizobiaceae</taxon>
        <taxon>Sinorhizobium/Ensifer group</taxon>
        <taxon>Sinorhizobium</taxon>
    </lineage>
</organism>
<proteinExistence type="predicted"/>
<evidence type="ECO:0000313" key="5">
    <source>
        <dbReference type="Proteomes" id="UP000295043"/>
    </source>
</evidence>
<keyword evidence="4" id="KW-1185">Reference proteome</keyword>
<name>A0A1L3LM99_9HYPH</name>
<protein>
    <recommendedName>
        <fullName evidence="6">Lipoprotein</fullName>
    </recommendedName>
</protein>
<sequence length="54" mass="5413">MPLKRLIAAALVAVALSGCASTGGAGNTTYAQWYGPNPVPDFSAATPGGVRMAY</sequence>
<reference evidence="3 5" key="2">
    <citation type="submission" date="2019-03" db="EMBL/GenBank/DDBJ databases">
        <title>Genomic Encyclopedia of Type Strains, Phase IV (KMG-V): Genome sequencing to study the core and pangenomes of soil and plant-associated prokaryotes.</title>
        <authorList>
            <person name="Whitman W."/>
        </authorList>
    </citation>
    <scope>NUCLEOTIDE SEQUENCE [LARGE SCALE GENOMIC DNA]</scope>
    <source>
        <strain evidence="3 5">23C40</strain>
    </source>
</reference>
<dbReference type="KEGG" id="same:SAMCFNEI73_Ch1942"/>
<feature type="chain" id="PRO_5044562141" description="Lipoprotein" evidence="1">
    <location>
        <begin position="21"/>
        <end position="54"/>
    </location>
</feature>
<dbReference type="STRING" id="194963.SAMCFNEI73_Ch1942"/>
<dbReference type="Proteomes" id="UP000295043">
    <property type="component" value="Unassembled WGS sequence"/>
</dbReference>
<evidence type="ECO:0008006" key="6">
    <source>
        <dbReference type="Google" id="ProtNLM"/>
    </source>
</evidence>
<dbReference type="OrthoDB" id="8282047at2"/>
<evidence type="ECO:0000313" key="3">
    <source>
        <dbReference type="EMBL" id="TCN30422.1"/>
    </source>
</evidence>
<dbReference type="Proteomes" id="UP000182306">
    <property type="component" value="Chromosome"/>
</dbReference>
<dbReference type="AlphaFoldDB" id="A0A1L3LM99"/>
<evidence type="ECO:0000313" key="4">
    <source>
        <dbReference type="Proteomes" id="UP000182306"/>
    </source>
</evidence>
<feature type="signal peptide" evidence="1">
    <location>
        <begin position="1"/>
        <end position="20"/>
    </location>
</feature>
<dbReference type="EMBL" id="SLVU01000008">
    <property type="protein sequence ID" value="TCN30422.1"/>
    <property type="molecule type" value="Genomic_DNA"/>
</dbReference>
<accession>A0A1L3LM99</accession>
<evidence type="ECO:0000313" key="2">
    <source>
        <dbReference type="EMBL" id="APG91229.1"/>
    </source>
</evidence>
<keyword evidence="1" id="KW-0732">Signal</keyword>
<gene>
    <name evidence="3" type="ORF">EV184_108300</name>
    <name evidence="2" type="ORF">SAMCFNEI73_Ch1942</name>
</gene>
<reference evidence="2 4" key="1">
    <citation type="submission" date="2015-10" db="EMBL/GenBank/DDBJ databases">
        <title>Genomic differences between typical nodule nitrogen-fixing rhizobial strains and those coming from bean seeds.</title>
        <authorList>
            <person name="Peralta H."/>
            <person name="Aguilar-Vera A."/>
            <person name="Diaz R."/>
            <person name="Mora Y."/>
            <person name="Martinez-Batallar G."/>
            <person name="Salazar E."/>
            <person name="Vargas-Lagunas C."/>
            <person name="Encarnacion S."/>
            <person name="Girard L."/>
            <person name="Mora J."/>
        </authorList>
    </citation>
    <scope>NUCLEOTIDE SEQUENCE [LARGE SCALE GENOMIC DNA]</scope>
    <source>
        <strain evidence="2 4">CFNEI 73</strain>
    </source>
</reference>
<evidence type="ECO:0000256" key="1">
    <source>
        <dbReference type="SAM" id="SignalP"/>
    </source>
</evidence>
<dbReference type="RefSeq" id="WP_132076056.1">
    <property type="nucleotide sequence ID" value="NZ_CP013107.1"/>
</dbReference>
<dbReference type="PROSITE" id="PS51257">
    <property type="entry name" value="PROKAR_LIPOPROTEIN"/>
    <property type="match status" value="1"/>
</dbReference>